<proteinExistence type="predicted"/>
<name>A0A9X3WBE9_LACAM</name>
<feature type="compositionally biased region" description="Basic and acidic residues" evidence="1">
    <location>
        <begin position="1"/>
        <end position="16"/>
    </location>
</feature>
<reference evidence="2" key="2">
    <citation type="submission" date="2022-10" db="EMBL/GenBank/DDBJ databases">
        <authorList>
            <person name="Kostovova I."/>
            <person name="Moravkova M."/>
            <person name="Pechar R."/>
        </authorList>
    </citation>
    <scope>NUCLEOTIDE SEQUENCE</scope>
    <source>
        <strain evidence="2">M356A</strain>
    </source>
</reference>
<feature type="region of interest" description="Disordered" evidence="1">
    <location>
        <begin position="1"/>
        <end position="54"/>
    </location>
</feature>
<sequence>MSFDRNTDYVKNENNNKFKRSQAIAKSVRESETKNIREENAEIRPTPFSPEPRSRNFRAKKQYMMLNFYPEEKRKLKRLANMNGVSASQYIENFLAKQDDPGPEWD</sequence>
<evidence type="ECO:0000313" key="3">
    <source>
        <dbReference type="Proteomes" id="UP001143700"/>
    </source>
</evidence>
<dbReference type="EMBL" id="JAOTGU010000010">
    <property type="protein sequence ID" value="MDB6262419.1"/>
    <property type="molecule type" value="Genomic_DNA"/>
</dbReference>
<dbReference type="Proteomes" id="UP001143700">
    <property type="component" value="Unassembled WGS sequence"/>
</dbReference>
<comment type="caution">
    <text evidence="2">The sequence shown here is derived from an EMBL/GenBank/DDBJ whole genome shotgun (WGS) entry which is preliminary data.</text>
</comment>
<dbReference type="RefSeq" id="WP_271870340.1">
    <property type="nucleotide sequence ID" value="NZ_JAOTGU010000010.1"/>
</dbReference>
<evidence type="ECO:0000256" key="1">
    <source>
        <dbReference type="SAM" id="MobiDB-lite"/>
    </source>
</evidence>
<feature type="compositionally biased region" description="Basic and acidic residues" evidence="1">
    <location>
        <begin position="27"/>
        <end position="42"/>
    </location>
</feature>
<protein>
    <submittedName>
        <fullName evidence="2">Uncharacterized protein</fullName>
    </submittedName>
</protein>
<evidence type="ECO:0000313" key="2">
    <source>
        <dbReference type="EMBL" id="MDB6262419.1"/>
    </source>
</evidence>
<reference evidence="2" key="1">
    <citation type="journal article" date="2022" name="Microorganisms">
        <title>Antibiotic Susceptibility, Resistance Gene Determinants and Corresponding Genomic Regions in Lactobacillus amylovorus Isolates Derived from Wild Boars and Domestic Pigs.</title>
        <authorList>
            <person name="Moravkova M."/>
            <person name="Kostovova I."/>
            <person name="Kavanova K."/>
            <person name="Pechar R."/>
            <person name="Stanek S."/>
            <person name="Brychta A."/>
            <person name="Zeman M."/>
            <person name="Kubasova T."/>
        </authorList>
    </citation>
    <scope>NUCLEOTIDE SEQUENCE</scope>
    <source>
        <strain evidence="2">M356A</strain>
    </source>
</reference>
<gene>
    <name evidence="2" type="ORF">ODV15_07640</name>
</gene>
<dbReference type="AlphaFoldDB" id="A0A9X3WBE9"/>
<organism evidence="2 3">
    <name type="scientific">Lactobacillus amylovorus</name>
    <dbReference type="NCBI Taxonomy" id="1604"/>
    <lineage>
        <taxon>Bacteria</taxon>
        <taxon>Bacillati</taxon>
        <taxon>Bacillota</taxon>
        <taxon>Bacilli</taxon>
        <taxon>Lactobacillales</taxon>
        <taxon>Lactobacillaceae</taxon>
        <taxon>Lactobacillus</taxon>
    </lineage>
</organism>
<accession>A0A9X3WBE9</accession>